<dbReference type="EMBL" id="SJPX01000003">
    <property type="protein sequence ID" value="TWU51364.1"/>
    <property type="molecule type" value="Genomic_DNA"/>
</dbReference>
<evidence type="ECO:0000313" key="8">
    <source>
        <dbReference type="Proteomes" id="UP000317977"/>
    </source>
</evidence>
<dbReference type="SUPFAM" id="SSF88659">
    <property type="entry name" value="Sigma3 and sigma4 domains of RNA polymerase sigma factors"/>
    <property type="match status" value="1"/>
</dbReference>
<protein>
    <submittedName>
        <fullName evidence="7">RNA polymerase sigma factor SigK</fullName>
    </submittedName>
</protein>
<evidence type="ECO:0000259" key="6">
    <source>
        <dbReference type="Pfam" id="PF07638"/>
    </source>
</evidence>
<dbReference type="GO" id="GO:0003677">
    <property type="term" value="F:DNA binding"/>
    <property type="evidence" value="ECO:0007669"/>
    <property type="project" value="UniProtKB-KW"/>
</dbReference>
<evidence type="ECO:0000313" key="7">
    <source>
        <dbReference type="EMBL" id="TWU51364.1"/>
    </source>
</evidence>
<name>A0A5C6ESN1_9BACT</name>
<comment type="similarity">
    <text evidence="1">Belongs to the sigma-70 factor family. ECF subfamily.</text>
</comment>
<keyword evidence="5" id="KW-0804">Transcription</keyword>
<keyword evidence="3" id="KW-0731">Sigma factor</keyword>
<evidence type="ECO:0000256" key="3">
    <source>
        <dbReference type="ARBA" id="ARBA00023082"/>
    </source>
</evidence>
<keyword evidence="4" id="KW-0238">DNA-binding</keyword>
<dbReference type="RefSeq" id="WP_146534741.1">
    <property type="nucleotide sequence ID" value="NZ_SJPX01000003.1"/>
</dbReference>
<dbReference type="Gene3D" id="1.10.1740.10">
    <property type="match status" value="1"/>
</dbReference>
<evidence type="ECO:0000256" key="5">
    <source>
        <dbReference type="ARBA" id="ARBA00023163"/>
    </source>
</evidence>
<dbReference type="GO" id="GO:0016987">
    <property type="term" value="F:sigma factor activity"/>
    <property type="evidence" value="ECO:0007669"/>
    <property type="project" value="UniProtKB-KW"/>
</dbReference>
<evidence type="ECO:0000256" key="4">
    <source>
        <dbReference type="ARBA" id="ARBA00023125"/>
    </source>
</evidence>
<gene>
    <name evidence="7" type="ORF">Poly59_29560</name>
</gene>
<keyword evidence="8" id="KW-1185">Reference proteome</keyword>
<dbReference type="Gene3D" id="1.10.10.10">
    <property type="entry name" value="Winged helix-like DNA-binding domain superfamily/Winged helix DNA-binding domain"/>
    <property type="match status" value="1"/>
</dbReference>
<feature type="domain" description="RNA polymerase sigma-70 ECF-like HTH" evidence="6">
    <location>
        <begin position="19"/>
        <end position="195"/>
    </location>
</feature>
<dbReference type="Proteomes" id="UP000317977">
    <property type="component" value="Unassembled WGS sequence"/>
</dbReference>
<dbReference type="SUPFAM" id="SSF88946">
    <property type="entry name" value="Sigma2 domain of RNA polymerase sigma factors"/>
    <property type="match status" value="1"/>
</dbReference>
<comment type="caution">
    <text evidence="7">The sequence shown here is derived from an EMBL/GenBank/DDBJ whole genome shotgun (WGS) entry which is preliminary data.</text>
</comment>
<dbReference type="AlphaFoldDB" id="A0A5C6ESN1"/>
<keyword evidence="2" id="KW-0805">Transcription regulation</keyword>
<evidence type="ECO:0000256" key="1">
    <source>
        <dbReference type="ARBA" id="ARBA00010641"/>
    </source>
</evidence>
<evidence type="ECO:0000256" key="2">
    <source>
        <dbReference type="ARBA" id="ARBA00023015"/>
    </source>
</evidence>
<dbReference type="NCBIfam" id="TIGR02937">
    <property type="entry name" value="sigma70-ECF"/>
    <property type="match status" value="1"/>
</dbReference>
<dbReference type="OrthoDB" id="280689at2"/>
<dbReference type="InterPro" id="IPR014284">
    <property type="entry name" value="RNA_pol_sigma-70_dom"/>
</dbReference>
<accession>A0A5C6ESN1</accession>
<proteinExistence type="inferred from homology"/>
<dbReference type="InterPro" id="IPR053812">
    <property type="entry name" value="HTH_Sigma70_ECF-like"/>
</dbReference>
<sequence>MPSPQPAPLSKISPTDQTLVCLVRDGDEDAAEQLYDRYARRVFGLVDAKLGAHLRELTEPEDIVQSVFRSIFRGVRAGNYDAPPGKTLWSLLAVVSVSKLVDRANYHSAQCRDSHRNAPLVDGNSRELETDPRAHEFLKLCVEETLATLRPIEQEIMTLRIAGHTIEDISETVGRSVRTVERTLQNTRQKLASQLLNDATAG</sequence>
<dbReference type="GO" id="GO:0006352">
    <property type="term" value="P:DNA-templated transcription initiation"/>
    <property type="evidence" value="ECO:0007669"/>
    <property type="project" value="InterPro"/>
</dbReference>
<dbReference type="PANTHER" id="PTHR43133:SF8">
    <property type="entry name" value="RNA POLYMERASE SIGMA FACTOR HI_1459-RELATED"/>
    <property type="match status" value="1"/>
</dbReference>
<dbReference type="InterPro" id="IPR013325">
    <property type="entry name" value="RNA_pol_sigma_r2"/>
</dbReference>
<dbReference type="Pfam" id="PF07638">
    <property type="entry name" value="Sigma70_ECF"/>
    <property type="match status" value="1"/>
</dbReference>
<dbReference type="InterPro" id="IPR013324">
    <property type="entry name" value="RNA_pol_sigma_r3/r4-like"/>
</dbReference>
<reference evidence="7 8" key="1">
    <citation type="submission" date="2019-02" db="EMBL/GenBank/DDBJ databases">
        <title>Deep-cultivation of Planctomycetes and their phenomic and genomic characterization uncovers novel biology.</title>
        <authorList>
            <person name="Wiegand S."/>
            <person name="Jogler M."/>
            <person name="Boedeker C."/>
            <person name="Pinto D."/>
            <person name="Vollmers J."/>
            <person name="Rivas-Marin E."/>
            <person name="Kohn T."/>
            <person name="Peeters S.H."/>
            <person name="Heuer A."/>
            <person name="Rast P."/>
            <person name="Oberbeckmann S."/>
            <person name="Bunk B."/>
            <person name="Jeske O."/>
            <person name="Meyerdierks A."/>
            <person name="Storesund J.E."/>
            <person name="Kallscheuer N."/>
            <person name="Luecker S."/>
            <person name="Lage O.M."/>
            <person name="Pohl T."/>
            <person name="Merkel B.J."/>
            <person name="Hornburger P."/>
            <person name="Mueller R.-W."/>
            <person name="Bruemmer F."/>
            <person name="Labrenz M."/>
            <person name="Spormann A.M."/>
            <person name="Op Den Camp H."/>
            <person name="Overmann J."/>
            <person name="Amann R."/>
            <person name="Jetten M.S.M."/>
            <person name="Mascher T."/>
            <person name="Medema M.H."/>
            <person name="Devos D.P."/>
            <person name="Kaster A.-K."/>
            <person name="Ovreas L."/>
            <person name="Rohde M."/>
            <person name="Galperin M.Y."/>
            <person name="Jogler C."/>
        </authorList>
    </citation>
    <scope>NUCLEOTIDE SEQUENCE [LARGE SCALE GENOMIC DNA]</scope>
    <source>
        <strain evidence="7 8">Poly59</strain>
    </source>
</reference>
<dbReference type="PANTHER" id="PTHR43133">
    <property type="entry name" value="RNA POLYMERASE ECF-TYPE SIGMA FACTO"/>
    <property type="match status" value="1"/>
</dbReference>
<dbReference type="InterPro" id="IPR036388">
    <property type="entry name" value="WH-like_DNA-bd_sf"/>
</dbReference>
<dbReference type="InterPro" id="IPR039425">
    <property type="entry name" value="RNA_pol_sigma-70-like"/>
</dbReference>
<organism evidence="7 8">
    <name type="scientific">Rubripirellula reticaptiva</name>
    <dbReference type="NCBI Taxonomy" id="2528013"/>
    <lineage>
        <taxon>Bacteria</taxon>
        <taxon>Pseudomonadati</taxon>
        <taxon>Planctomycetota</taxon>
        <taxon>Planctomycetia</taxon>
        <taxon>Pirellulales</taxon>
        <taxon>Pirellulaceae</taxon>
        <taxon>Rubripirellula</taxon>
    </lineage>
</organism>